<protein>
    <submittedName>
        <fullName evidence="2">Uncharacterized protein</fullName>
    </submittedName>
</protein>
<proteinExistence type="predicted"/>
<evidence type="ECO:0000313" key="2">
    <source>
        <dbReference type="EMBL" id="KKM93025.1"/>
    </source>
</evidence>
<gene>
    <name evidence="2" type="ORF">LCGC14_1212590</name>
</gene>
<reference evidence="2" key="1">
    <citation type="journal article" date="2015" name="Nature">
        <title>Complex archaea that bridge the gap between prokaryotes and eukaryotes.</title>
        <authorList>
            <person name="Spang A."/>
            <person name="Saw J.H."/>
            <person name="Jorgensen S.L."/>
            <person name="Zaremba-Niedzwiedzka K."/>
            <person name="Martijn J."/>
            <person name="Lind A.E."/>
            <person name="van Eijk R."/>
            <person name="Schleper C."/>
            <person name="Guy L."/>
            <person name="Ettema T.J."/>
        </authorList>
    </citation>
    <scope>NUCLEOTIDE SEQUENCE</scope>
</reference>
<name>A0A0F9NVY2_9ZZZZ</name>
<feature type="region of interest" description="Disordered" evidence="1">
    <location>
        <begin position="198"/>
        <end position="224"/>
    </location>
</feature>
<dbReference type="EMBL" id="LAZR01006321">
    <property type="protein sequence ID" value="KKM93025.1"/>
    <property type="molecule type" value="Genomic_DNA"/>
</dbReference>
<sequence length="224" mass="25106">MSVNGYVDWPDVAPPESGGTEKVEYLRLRSGQKYKIRPVHKPVHFFKYFYRNEKGELRTAICEDPDTCPVGASHDDLGSPSSRYAIHVFDRADGKLKVMEGPKTVFLPFRQRFEVTGKDPAGSTTGGDWAVDIQGTGKATKYTLTYIEDTPLNKDEITAVQEQGVVESGDQDGRLKIIYKSHSPEIIEKRLFAETLNDNQSSDNVESSSEQSSSDQSQNFTMNW</sequence>
<evidence type="ECO:0000256" key="1">
    <source>
        <dbReference type="SAM" id="MobiDB-lite"/>
    </source>
</evidence>
<organism evidence="2">
    <name type="scientific">marine sediment metagenome</name>
    <dbReference type="NCBI Taxonomy" id="412755"/>
    <lineage>
        <taxon>unclassified sequences</taxon>
        <taxon>metagenomes</taxon>
        <taxon>ecological metagenomes</taxon>
    </lineage>
</organism>
<comment type="caution">
    <text evidence="2">The sequence shown here is derived from an EMBL/GenBank/DDBJ whole genome shotgun (WGS) entry which is preliminary data.</text>
</comment>
<dbReference type="AlphaFoldDB" id="A0A0F9NVY2"/>
<accession>A0A0F9NVY2</accession>